<keyword evidence="2" id="KW-1185">Reference proteome</keyword>
<name>A0ABS4EN74_9HYPH</name>
<proteinExistence type="predicted"/>
<sequence length="216" mass="24743">MPGTKSQDLADKIAEDCRLAILKWDDPKMVAAVQRACKDTLTFLRRNKKHYDSDGAEQNGPWFPDMPPATTKRLEHARPDAIHLVIFENGLRHMFSELILASKIDAKHWPNLEHAITYKTAAFHNELLRIHDAFPGENIAVSLASLAKRFNYKSGGWRVRNKLFPVMADLGLWKITRKDNTNEWEIRLGKVADIFHDMVFYPASTEFEAKLKGCVK</sequence>
<dbReference type="EMBL" id="JAGGJV010000005">
    <property type="protein sequence ID" value="MBP1859368.1"/>
    <property type="molecule type" value="Genomic_DNA"/>
</dbReference>
<protein>
    <submittedName>
        <fullName evidence="1">Uncharacterized protein</fullName>
    </submittedName>
</protein>
<gene>
    <name evidence="1" type="ORF">J2Z75_002885</name>
</gene>
<dbReference type="Proteomes" id="UP000823786">
    <property type="component" value="Unassembled WGS sequence"/>
</dbReference>
<comment type="caution">
    <text evidence="1">The sequence shown here is derived from an EMBL/GenBank/DDBJ whole genome shotgun (WGS) entry which is preliminary data.</text>
</comment>
<dbReference type="RefSeq" id="WP_209853423.1">
    <property type="nucleotide sequence ID" value="NZ_JAGGJV010000005.1"/>
</dbReference>
<evidence type="ECO:0000313" key="2">
    <source>
        <dbReference type="Proteomes" id="UP000823786"/>
    </source>
</evidence>
<organism evidence="1 2">
    <name type="scientific">Rhizobium herbae</name>
    <dbReference type="NCBI Taxonomy" id="508661"/>
    <lineage>
        <taxon>Bacteria</taxon>
        <taxon>Pseudomonadati</taxon>
        <taxon>Pseudomonadota</taxon>
        <taxon>Alphaproteobacteria</taxon>
        <taxon>Hyphomicrobiales</taxon>
        <taxon>Rhizobiaceae</taxon>
        <taxon>Rhizobium/Agrobacterium group</taxon>
        <taxon>Rhizobium</taxon>
    </lineage>
</organism>
<evidence type="ECO:0000313" key="1">
    <source>
        <dbReference type="EMBL" id="MBP1859368.1"/>
    </source>
</evidence>
<reference evidence="1 2" key="1">
    <citation type="submission" date="2021-03" db="EMBL/GenBank/DDBJ databases">
        <title>Genomic Encyclopedia of Type Strains, Phase IV (KMG-IV): sequencing the most valuable type-strain genomes for metagenomic binning, comparative biology and taxonomic classification.</title>
        <authorList>
            <person name="Goeker M."/>
        </authorList>
    </citation>
    <scope>NUCLEOTIDE SEQUENCE [LARGE SCALE GENOMIC DNA]</scope>
    <source>
        <strain evidence="1 2">DSM 26427</strain>
    </source>
</reference>
<accession>A0ABS4EN74</accession>